<dbReference type="OrthoDB" id="3731619at2"/>
<dbReference type="EMBL" id="RJSE01000006">
    <property type="protein sequence ID" value="RNL63636.1"/>
    <property type="molecule type" value="Genomic_DNA"/>
</dbReference>
<keyword evidence="2" id="KW-1185">Reference proteome</keyword>
<protein>
    <submittedName>
        <fullName evidence="1">Antitoxin HicB</fullName>
    </submittedName>
</protein>
<dbReference type="Proteomes" id="UP000267128">
    <property type="component" value="Unassembled WGS sequence"/>
</dbReference>
<comment type="caution">
    <text evidence="1">The sequence shown here is derived from an EMBL/GenBank/DDBJ whole genome shotgun (WGS) entry which is preliminary data.</text>
</comment>
<reference evidence="1 2" key="1">
    <citation type="submission" date="2018-11" db="EMBL/GenBank/DDBJ databases">
        <authorList>
            <person name="Li F."/>
        </authorList>
    </citation>
    <scope>NUCLEOTIDE SEQUENCE [LARGE SCALE GENOMIC DNA]</scope>
    <source>
        <strain evidence="1 2">Gsoil 097</strain>
    </source>
</reference>
<dbReference type="RefSeq" id="WP_123227022.1">
    <property type="nucleotide sequence ID" value="NZ_RJSE01000006.1"/>
</dbReference>
<organism evidence="1 2">
    <name type="scientific">Nocardioides marmoriginsengisoli</name>
    <dbReference type="NCBI Taxonomy" id="661483"/>
    <lineage>
        <taxon>Bacteria</taxon>
        <taxon>Bacillati</taxon>
        <taxon>Actinomycetota</taxon>
        <taxon>Actinomycetes</taxon>
        <taxon>Propionibacteriales</taxon>
        <taxon>Nocardioidaceae</taxon>
        <taxon>Nocardioides</taxon>
    </lineage>
</organism>
<name>A0A3N0CKT9_9ACTN</name>
<evidence type="ECO:0000313" key="1">
    <source>
        <dbReference type="EMBL" id="RNL63636.1"/>
    </source>
</evidence>
<sequence>MNVTAKQWEHGWELHVEGVGVTQVRTLANAAQQAADLVETMTGEAVSADAMVVRVEIEDGLAERAERVRVLLKDAESASALAAKESREVVAALRAKGLSVTDAAVVMGVSRGRISQLAAR</sequence>
<accession>A0A3N0CKT9</accession>
<gene>
    <name evidence="1" type="ORF">EFK50_07790</name>
</gene>
<proteinExistence type="predicted"/>
<dbReference type="AlphaFoldDB" id="A0A3N0CKT9"/>
<evidence type="ECO:0000313" key="2">
    <source>
        <dbReference type="Proteomes" id="UP000267128"/>
    </source>
</evidence>